<feature type="site" description="Lowers pKa of active site Cys" evidence="16">
    <location>
        <position position="276"/>
    </location>
</feature>
<dbReference type="AlphaFoldDB" id="A0A1D8N8K8"/>
<keyword evidence="6 19" id="KW-0808">Transferase</keyword>
<gene>
    <name evidence="19" type="ORF">B0I71DRAFT_133492</name>
    <name evidence="18" type="ORF">YALI1_B26728g</name>
</gene>
<dbReference type="InterPro" id="IPR016639">
    <property type="entry name" value="GST_Omega/GSH"/>
</dbReference>
<dbReference type="SFLD" id="SFLDS00019">
    <property type="entry name" value="Glutathione_Transferase_(cytos"/>
    <property type="match status" value="1"/>
</dbReference>
<dbReference type="SUPFAM" id="SSF52833">
    <property type="entry name" value="Thioredoxin-like"/>
    <property type="match status" value="1"/>
</dbReference>
<dbReference type="Proteomes" id="UP000256601">
    <property type="component" value="Unassembled WGS sequence"/>
</dbReference>
<dbReference type="Proteomes" id="UP000182444">
    <property type="component" value="Chromosome 1B"/>
</dbReference>
<dbReference type="GO" id="GO:0005737">
    <property type="term" value="C:cytoplasm"/>
    <property type="evidence" value="ECO:0007669"/>
    <property type="project" value="UniProtKB-SubCell"/>
</dbReference>
<evidence type="ECO:0000256" key="14">
    <source>
        <dbReference type="PIRSR" id="PIRSR015753-1"/>
    </source>
</evidence>
<accession>A0A1D8N8K8</accession>
<dbReference type="EC" id="2.5.1.18" evidence="4"/>
<feature type="binding site" evidence="15">
    <location>
        <position position="117"/>
    </location>
    <ligand>
        <name>glutathione</name>
        <dbReference type="ChEBI" id="CHEBI:57925"/>
    </ligand>
</feature>
<keyword evidence="5" id="KW-0963">Cytoplasm</keyword>
<dbReference type="GO" id="GO:0004364">
    <property type="term" value="F:glutathione transferase activity"/>
    <property type="evidence" value="ECO:0007669"/>
    <property type="project" value="UniProtKB-EC"/>
</dbReference>
<dbReference type="Pfam" id="PF13410">
    <property type="entry name" value="GST_C_2"/>
    <property type="match status" value="1"/>
</dbReference>
<comment type="function">
    <text evidence="12">Active as '1-Cys' thiol transferase against beta-hydroxyethyl disulfide (HED), as dehydroascorbate reductase and as dimethylarsinic acid reductase, while not active against the standard GST substrate 1-chloro-2,4-dinitrobenzene (CDNB). May be involved in cell wall organization and biogenesis.</text>
</comment>
<name>A0A1D8N8K8_YARLL</name>
<dbReference type="SUPFAM" id="SSF47616">
    <property type="entry name" value="GST C-terminal domain-like"/>
    <property type="match status" value="1"/>
</dbReference>
<dbReference type="eggNOG" id="KOG2903">
    <property type="taxonomic scope" value="Eukaryota"/>
</dbReference>
<dbReference type="GO" id="GO:0045174">
    <property type="term" value="F:glutathione dehydrogenase (ascorbate) activity"/>
    <property type="evidence" value="ECO:0007669"/>
    <property type="project" value="UniProtKB-EC"/>
</dbReference>
<dbReference type="PIRSF" id="PIRSF015753">
    <property type="entry name" value="GST"/>
    <property type="match status" value="1"/>
</dbReference>
<evidence type="ECO:0000256" key="3">
    <source>
        <dbReference type="ARBA" id="ARBA00012436"/>
    </source>
</evidence>
<dbReference type="EMBL" id="CP017554">
    <property type="protein sequence ID" value="AOW01977.1"/>
    <property type="molecule type" value="Genomic_DNA"/>
</dbReference>
<feature type="active site" description="Nucleophile" evidence="14">
    <location>
        <position position="84"/>
    </location>
</feature>
<dbReference type="InterPro" id="IPR010987">
    <property type="entry name" value="Glutathione-S-Trfase_C-like"/>
</dbReference>
<evidence type="ECO:0000256" key="6">
    <source>
        <dbReference type="ARBA" id="ARBA00022679"/>
    </source>
</evidence>
<dbReference type="SFLD" id="SFLDG01148">
    <property type="entry name" value="Xi_(cytGST)"/>
    <property type="match status" value="1"/>
</dbReference>
<feature type="site" description="Lowers pKa of active site Cys" evidence="16">
    <location>
        <position position="321"/>
    </location>
</feature>
<dbReference type="EC" id="1.8.5.1" evidence="3"/>
<comment type="catalytic activity">
    <reaction evidence="11">
        <text>L-dehydroascorbate + 2 glutathione = glutathione disulfide + L-ascorbate</text>
        <dbReference type="Rhea" id="RHEA:24424"/>
        <dbReference type="ChEBI" id="CHEBI:38290"/>
        <dbReference type="ChEBI" id="CHEBI:57925"/>
        <dbReference type="ChEBI" id="CHEBI:58297"/>
        <dbReference type="ChEBI" id="CHEBI:58539"/>
        <dbReference type="EC" id="1.8.5.1"/>
    </reaction>
</comment>
<dbReference type="SFLD" id="SFLDG01206">
    <property type="entry name" value="Xi.1"/>
    <property type="match status" value="1"/>
</dbReference>
<dbReference type="InterPro" id="IPR036282">
    <property type="entry name" value="Glutathione-S-Trfase_C_sf"/>
</dbReference>
<comment type="catalytic activity">
    <reaction evidence="10">
        <text>RX + glutathione = an S-substituted glutathione + a halide anion + H(+)</text>
        <dbReference type="Rhea" id="RHEA:16437"/>
        <dbReference type="ChEBI" id="CHEBI:15378"/>
        <dbReference type="ChEBI" id="CHEBI:16042"/>
        <dbReference type="ChEBI" id="CHEBI:17792"/>
        <dbReference type="ChEBI" id="CHEBI:57925"/>
        <dbReference type="ChEBI" id="CHEBI:90779"/>
        <dbReference type="EC" id="2.5.1.18"/>
    </reaction>
</comment>
<dbReference type="InterPro" id="IPR036249">
    <property type="entry name" value="Thioredoxin-like_sf"/>
</dbReference>
<dbReference type="KEGG" id="yli:2906632"/>
<reference evidence="18 20" key="1">
    <citation type="journal article" date="2016" name="PLoS ONE">
        <title>Sequence Assembly of Yarrowia lipolytica Strain W29/CLIB89 Shows Transposable Element Diversity.</title>
        <authorList>
            <person name="Magnan C."/>
            <person name="Yu J."/>
            <person name="Chang I."/>
            <person name="Jahn E."/>
            <person name="Kanomata Y."/>
            <person name="Wu J."/>
            <person name="Zeller M."/>
            <person name="Oakes M."/>
            <person name="Baldi P."/>
            <person name="Sandmeyer S."/>
        </authorList>
    </citation>
    <scope>NUCLEOTIDE SEQUENCE [LARGE SCALE GENOMIC DNA]</scope>
    <source>
        <strain evidence="18">CLIB89</strain>
        <strain evidence="20">CLIB89(W29)</strain>
    </source>
</reference>
<evidence type="ECO:0000256" key="11">
    <source>
        <dbReference type="ARBA" id="ARBA00049544"/>
    </source>
</evidence>
<evidence type="ECO:0000259" key="17">
    <source>
        <dbReference type="PROSITE" id="PS50405"/>
    </source>
</evidence>
<feature type="binding site" evidence="15">
    <location>
        <begin position="169"/>
        <end position="170"/>
    </location>
    <ligand>
        <name>glutathione</name>
        <dbReference type="ChEBI" id="CHEBI:57925"/>
    </ligand>
</feature>
<feature type="active site" description="Proton donor/acceptor" evidence="14">
    <location>
        <position position="218"/>
    </location>
</feature>
<evidence type="ECO:0000256" key="7">
    <source>
        <dbReference type="ARBA" id="ARBA00023002"/>
    </source>
</evidence>
<comment type="subcellular location">
    <subcellularLocation>
        <location evidence="1">Cytoplasm</location>
    </subcellularLocation>
</comment>
<evidence type="ECO:0000256" key="4">
    <source>
        <dbReference type="ARBA" id="ARBA00012452"/>
    </source>
</evidence>
<dbReference type="InterPro" id="IPR004045">
    <property type="entry name" value="Glutathione_S-Trfase_N"/>
</dbReference>
<dbReference type="PANTHER" id="PTHR32419:SF6">
    <property type="entry name" value="GLUTATHIONE S-TRANSFERASE OMEGA-LIKE 1-RELATED"/>
    <property type="match status" value="1"/>
</dbReference>
<evidence type="ECO:0000256" key="8">
    <source>
        <dbReference type="ARBA" id="ARBA00023316"/>
    </source>
</evidence>
<evidence type="ECO:0000256" key="2">
    <source>
        <dbReference type="ARBA" id="ARBA00011067"/>
    </source>
</evidence>
<proteinExistence type="inferred from homology"/>
<sequence>MFLRTTLRRIQQTSSHLTTSRLIITRNMSTETQPAEKTKGLGFANKDGHYRRQVSQFRNAISSKPGAEFPPDKDRYHLYVSLACPWAHRVLITRKLKGLEDLITLNVVDWYMDEDGWKFNPEVPGCTPDTVNNAERIREIYFKVNPEYDGRFTVPLLFDKKQGKIVSNESAEIIRFLFTEMDSLIPEKYHVDYYPEKLRPEIDAVNEWIYNDINNGVYKSGFATTQEAYDQNVYQLFKSLDRVEKILGEHKYLVGDTLTEADIRLFTTIVRFDPVYVMHFKCNLGMIRHDYPNIHRWLRDLYWDIPAFKDTTNFEHIKKHYMISHLKQNPYQIVAAGPKENILPKDK</sequence>
<evidence type="ECO:0000256" key="16">
    <source>
        <dbReference type="PIRSR" id="PIRSR015753-3"/>
    </source>
</evidence>
<keyword evidence="8" id="KW-0961">Cell wall biogenesis/degradation</keyword>
<feature type="domain" description="GST C-terminal" evidence="17">
    <location>
        <begin position="195"/>
        <end position="321"/>
    </location>
</feature>
<evidence type="ECO:0000256" key="13">
    <source>
        <dbReference type="ARBA" id="ARBA00070045"/>
    </source>
</evidence>
<evidence type="ECO:0000313" key="18">
    <source>
        <dbReference type="EMBL" id="AOW01977.1"/>
    </source>
</evidence>
<evidence type="ECO:0000256" key="12">
    <source>
        <dbReference type="ARBA" id="ARBA00055859"/>
    </source>
</evidence>
<feature type="binding site" evidence="15">
    <location>
        <begin position="151"/>
        <end position="154"/>
    </location>
    <ligand>
        <name>glutathione</name>
        <dbReference type="ChEBI" id="CHEBI:57925"/>
    </ligand>
</feature>
<dbReference type="FunFam" id="1.20.1050.10:FF:000038">
    <property type="entry name" value="Glutathione S-transferase omega-like 2"/>
    <property type="match status" value="1"/>
</dbReference>
<evidence type="ECO:0000256" key="15">
    <source>
        <dbReference type="PIRSR" id="PIRSR015753-2"/>
    </source>
</evidence>
<dbReference type="CDD" id="cd03190">
    <property type="entry name" value="GST_C_Omega_like"/>
    <property type="match status" value="1"/>
</dbReference>
<dbReference type="VEuPathDB" id="FungiDB:YALI1_B26728g"/>
<dbReference type="InterPro" id="IPR047047">
    <property type="entry name" value="GST_Omega-like_C"/>
</dbReference>
<dbReference type="InterPro" id="IPR040079">
    <property type="entry name" value="Glutathione_S-Trfase"/>
</dbReference>
<organism evidence="18 20">
    <name type="scientific">Yarrowia lipolytica</name>
    <name type="common">Candida lipolytica</name>
    <dbReference type="NCBI Taxonomy" id="4952"/>
    <lineage>
        <taxon>Eukaryota</taxon>
        <taxon>Fungi</taxon>
        <taxon>Dikarya</taxon>
        <taxon>Ascomycota</taxon>
        <taxon>Saccharomycotina</taxon>
        <taxon>Dipodascomycetes</taxon>
        <taxon>Dipodascales</taxon>
        <taxon>Dipodascales incertae sedis</taxon>
        <taxon>Yarrowia</taxon>
    </lineage>
</organism>
<evidence type="ECO:0000256" key="9">
    <source>
        <dbReference type="ARBA" id="ARBA00032186"/>
    </source>
</evidence>
<evidence type="ECO:0000313" key="21">
    <source>
        <dbReference type="Proteomes" id="UP000256601"/>
    </source>
</evidence>
<dbReference type="Gene3D" id="3.40.30.10">
    <property type="entry name" value="Glutaredoxin"/>
    <property type="match status" value="1"/>
</dbReference>
<dbReference type="EMBL" id="KZ859016">
    <property type="protein sequence ID" value="RDW24901.1"/>
    <property type="molecule type" value="Genomic_DNA"/>
</dbReference>
<keyword evidence="7" id="KW-0560">Oxidoreductase</keyword>
<evidence type="ECO:0000256" key="5">
    <source>
        <dbReference type="ARBA" id="ARBA00022490"/>
    </source>
</evidence>
<dbReference type="Pfam" id="PF13409">
    <property type="entry name" value="GST_N_2"/>
    <property type="match status" value="1"/>
</dbReference>
<evidence type="ECO:0000313" key="20">
    <source>
        <dbReference type="Proteomes" id="UP000182444"/>
    </source>
</evidence>
<dbReference type="GO" id="GO:0071555">
    <property type="term" value="P:cell wall organization"/>
    <property type="evidence" value="ECO:0007669"/>
    <property type="project" value="UniProtKB-KW"/>
</dbReference>
<comment type="similarity">
    <text evidence="2">Belongs to the GST superfamily. Omega family.</text>
</comment>
<protein>
    <recommendedName>
        <fullName evidence="13">Glutathione S-transferase omega-like 2</fullName>
        <ecNumber evidence="3">1.8.5.1</ecNumber>
        <ecNumber evidence="4">2.5.1.18</ecNumber>
    </recommendedName>
    <alternativeName>
        <fullName evidence="9">Glutathione-dependent dehydroascorbate reductase</fullName>
    </alternativeName>
</protein>
<dbReference type="PANTHER" id="PTHR32419">
    <property type="entry name" value="GLUTATHIONYL-HYDROQUINONE REDUCTASE"/>
    <property type="match status" value="1"/>
</dbReference>
<dbReference type="PROSITE" id="PS50405">
    <property type="entry name" value="GST_CTER"/>
    <property type="match status" value="1"/>
</dbReference>
<evidence type="ECO:0000256" key="1">
    <source>
        <dbReference type="ARBA" id="ARBA00004496"/>
    </source>
</evidence>
<dbReference type="Gene3D" id="1.20.1050.10">
    <property type="match status" value="1"/>
</dbReference>
<evidence type="ECO:0000313" key="19">
    <source>
        <dbReference type="EMBL" id="RDW24901.1"/>
    </source>
</evidence>
<reference evidence="19 21" key="2">
    <citation type="submission" date="2018-07" db="EMBL/GenBank/DDBJ databases">
        <title>Draft Genome Assemblies for Five Robust Yarrowia lipolytica Strains Exhibiting High Lipid Production and Pentose Sugar Utilization and Sugar Alcohol Secretion from Undetoxified Lignocellulosic Biomass Hydrolysates.</title>
        <authorList>
            <consortium name="DOE Joint Genome Institute"/>
            <person name="Walker C."/>
            <person name="Ryu S."/>
            <person name="Na H."/>
            <person name="Zane M."/>
            <person name="LaButti K."/>
            <person name="Lipzen A."/>
            <person name="Haridas S."/>
            <person name="Barry K."/>
            <person name="Grigoriev I.V."/>
            <person name="Quarterman J."/>
            <person name="Slininger P."/>
            <person name="Dien B."/>
            <person name="Trinh C.T."/>
        </authorList>
    </citation>
    <scope>NUCLEOTIDE SEQUENCE [LARGE SCALE GENOMIC DNA]</scope>
    <source>
        <strain evidence="19 21">YB392</strain>
    </source>
</reference>
<evidence type="ECO:0000256" key="10">
    <source>
        <dbReference type="ARBA" id="ARBA00047960"/>
    </source>
</evidence>
<dbReference type="VEuPathDB" id="FungiDB:YALI0_B20416g"/>